<proteinExistence type="predicted"/>
<feature type="region of interest" description="Disordered" evidence="1">
    <location>
        <begin position="726"/>
        <end position="746"/>
    </location>
</feature>
<feature type="compositionally biased region" description="Pro residues" evidence="1">
    <location>
        <begin position="737"/>
        <end position="746"/>
    </location>
</feature>
<dbReference type="RefSeq" id="WP_369169899.1">
    <property type="nucleotide sequence ID" value="NZ_CP163439.1"/>
</dbReference>
<dbReference type="AlphaFoldDB" id="A0AB39PXT9"/>
<dbReference type="InterPro" id="IPR006597">
    <property type="entry name" value="Sel1-like"/>
</dbReference>
<gene>
    <name evidence="2" type="ORF">AB5J49_19505</name>
</gene>
<accession>A0AB39PXT9</accession>
<evidence type="ECO:0000313" key="2">
    <source>
        <dbReference type="EMBL" id="XDQ35341.1"/>
    </source>
</evidence>
<name>A0AB39PXT9_9ACTN</name>
<protein>
    <submittedName>
        <fullName evidence="2">Tetratricopeptide repeat protein</fullName>
    </submittedName>
</protein>
<dbReference type="InterPro" id="IPR050767">
    <property type="entry name" value="Sel1_AlgK"/>
</dbReference>
<dbReference type="SUPFAM" id="SSF81901">
    <property type="entry name" value="HCP-like"/>
    <property type="match status" value="2"/>
</dbReference>
<organism evidence="2">
    <name type="scientific">Streptomyces sp. R28</name>
    <dbReference type="NCBI Taxonomy" id="3238628"/>
    <lineage>
        <taxon>Bacteria</taxon>
        <taxon>Bacillati</taxon>
        <taxon>Actinomycetota</taxon>
        <taxon>Actinomycetes</taxon>
        <taxon>Kitasatosporales</taxon>
        <taxon>Streptomycetaceae</taxon>
        <taxon>Streptomyces</taxon>
    </lineage>
</organism>
<dbReference type="PANTHER" id="PTHR11102">
    <property type="entry name" value="SEL-1-LIKE PROTEIN"/>
    <property type="match status" value="1"/>
</dbReference>
<dbReference type="PANTHER" id="PTHR11102:SF160">
    <property type="entry name" value="ERAD-ASSOCIATED E3 UBIQUITIN-PROTEIN LIGASE COMPONENT HRD3"/>
    <property type="match status" value="1"/>
</dbReference>
<reference evidence="2" key="1">
    <citation type="submission" date="2024-07" db="EMBL/GenBank/DDBJ databases">
        <authorList>
            <person name="Yu S.T."/>
        </authorList>
    </citation>
    <scope>NUCLEOTIDE SEQUENCE</scope>
    <source>
        <strain evidence="2">R28</strain>
    </source>
</reference>
<dbReference type="Gene3D" id="1.25.40.10">
    <property type="entry name" value="Tetratricopeptide repeat domain"/>
    <property type="match status" value="1"/>
</dbReference>
<dbReference type="EMBL" id="CP163439">
    <property type="protein sequence ID" value="XDQ35341.1"/>
    <property type="molecule type" value="Genomic_DNA"/>
</dbReference>
<dbReference type="SMART" id="SM00671">
    <property type="entry name" value="SEL1"/>
    <property type="match status" value="5"/>
</dbReference>
<evidence type="ECO:0000256" key="1">
    <source>
        <dbReference type="SAM" id="MobiDB-lite"/>
    </source>
</evidence>
<dbReference type="InterPro" id="IPR011990">
    <property type="entry name" value="TPR-like_helical_dom_sf"/>
</dbReference>
<sequence>MTTELEELRDALMRAMVDSRDTSKRVVDALMRSSVPGAVDLWIRTAGTASMDRTDARDWVGLLALLRRNHPQEFSDLKAIAAGGDLGAAVTGDNVRVVTGGGTDHVAGDHIDFRDSTFHDRVVGVQHNHYGTVPAPAQWRPVGEVGPREFGVRPTRPVPGLPDVPPYVPRDRDEDLRTQLAGNSLVLVLGEPCVGKSYTAWHGVRSLEGHRLYAPDPGEDLRPLAATLQGNPGRYVVWLDELTGHLGTGGLDLRLLGRLNDLGAVVLATMSPGGYYRRRAGTAPGDRVVAAARTVELGREWSEAELARLAALDDRRAYPAYMWSGREGVASYFAVGHHLFDEWRRVGTQLEHPRGQLLVRAAVDLARCGVTGAVPVELLRRVQELYRAEERESFEDALAWATAPMFGVSGLLVAGEEDGTWRAYGALVSEALRSGGDLEPVPDEVWWTLLDAAREPDAAVDFAAVLDAARTALHDRVQAGDAAAALGFARRTEGEEREGWLRRAAEAGDAESAGWLGRLLAERGDAREAELFLEKAASAGDAVAATSLGKLLRGRAMGWLRAGAKLGDPEAAHRLGQLLMSDGDIDGAAECYDIAVKAEYAEVATSYAALLRLSDEPHLAGVWFRRAADAGDQRAVQALMVNPANHSVDEAVRFLDEEAKNGVALQATNLGVLLEEHGRVGEARSWYLTGHRGGDAYAAYRLAVLIEREGAPEEAEPWYREAAAMGHPAARKALGEPPDPPATVKE</sequence>